<keyword evidence="12" id="KW-1185">Reference proteome</keyword>
<dbReference type="Proteomes" id="UP000233551">
    <property type="component" value="Unassembled WGS sequence"/>
</dbReference>
<accession>A0A2I0IGW0</accession>
<keyword evidence="7 8" id="KW-0568">Pathogenesis-related protein</keyword>
<keyword evidence="5 8" id="KW-1133">Transmembrane helix</keyword>
<dbReference type="InterPro" id="IPR004326">
    <property type="entry name" value="Mlo"/>
</dbReference>
<feature type="transmembrane region" description="Helical" evidence="10">
    <location>
        <begin position="248"/>
        <end position="267"/>
    </location>
</feature>
<comment type="domain">
    <text evidence="8">The C-terminus contains a calmodulin-binding domain, which binds calmodulin in a calcium-dependent fashion.</text>
</comment>
<dbReference type="Pfam" id="PF03094">
    <property type="entry name" value="Mlo"/>
    <property type="match status" value="2"/>
</dbReference>
<dbReference type="EMBL" id="PGOL01003064">
    <property type="protein sequence ID" value="PKI43242.1"/>
    <property type="molecule type" value="Genomic_DNA"/>
</dbReference>
<dbReference type="GO" id="GO:0016020">
    <property type="term" value="C:membrane"/>
    <property type="evidence" value="ECO:0007669"/>
    <property type="project" value="UniProtKB-SubCell"/>
</dbReference>
<feature type="transmembrane region" description="Helical" evidence="10">
    <location>
        <begin position="273"/>
        <end position="291"/>
    </location>
</feature>
<feature type="transmembrane region" description="Helical" evidence="10">
    <location>
        <begin position="20"/>
        <end position="44"/>
    </location>
</feature>
<keyword evidence="4 8" id="KW-0611">Plant defense</keyword>
<evidence type="ECO:0000256" key="9">
    <source>
        <dbReference type="SAM" id="MobiDB-lite"/>
    </source>
</evidence>
<evidence type="ECO:0000256" key="10">
    <source>
        <dbReference type="SAM" id="Phobius"/>
    </source>
</evidence>
<dbReference type="AlphaFoldDB" id="A0A2I0IGW0"/>
<feature type="transmembrane region" description="Helical" evidence="10">
    <location>
        <begin position="138"/>
        <end position="159"/>
    </location>
</feature>
<comment type="caution">
    <text evidence="11">The sequence shown here is derived from an EMBL/GenBank/DDBJ whole genome shotgun (WGS) entry which is preliminary data.</text>
</comment>
<protein>
    <recommendedName>
        <fullName evidence="8">MLO-like protein</fullName>
    </recommendedName>
</protein>
<keyword evidence="8" id="KW-0112">Calmodulin-binding</keyword>
<dbReference type="GO" id="GO:0005516">
    <property type="term" value="F:calmodulin binding"/>
    <property type="evidence" value="ECO:0007669"/>
    <property type="project" value="UniProtKB-KW"/>
</dbReference>
<proteinExistence type="inferred from homology"/>
<keyword evidence="3 8" id="KW-0812">Transmembrane</keyword>
<keyword evidence="6 8" id="KW-0472">Membrane</keyword>
<evidence type="ECO:0000256" key="6">
    <source>
        <dbReference type="ARBA" id="ARBA00023136"/>
    </source>
</evidence>
<evidence type="ECO:0000256" key="3">
    <source>
        <dbReference type="ARBA" id="ARBA00022692"/>
    </source>
</evidence>
<evidence type="ECO:0000313" key="11">
    <source>
        <dbReference type="EMBL" id="PKI43242.1"/>
    </source>
</evidence>
<feature type="compositionally biased region" description="Basic residues" evidence="9">
    <location>
        <begin position="376"/>
        <end position="386"/>
    </location>
</feature>
<organism evidence="11 12">
    <name type="scientific">Punica granatum</name>
    <name type="common">Pomegranate</name>
    <dbReference type="NCBI Taxonomy" id="22663"/>
    <lineage>
        <taxon>Eukaryota</taxon>
        <taxon>Viridiplantae</taxon>
        <taxon>Streptophyta</taxon>
        <taxon>Embryophyta</taxon>
        <taxon>Tracheophyta</taxon>
        <taxon>Spermatophyta</taxon>
        <taxon>Magnoliopsida</taxon>
        <taxon>eudicotyledons</taxon>
        <taxon>Gunneridae</taxon>
        <taxon>Pentapetalae</taxon>
        <taxon>rosids</taxon>
        <taxon>malvids</taxon>
        <taxon>Myrtales</taxon>
        <taxon>Lythraceae</taxon>
        <taxon>Punica</taxon>
    </lineage>
</organism>
<reference evidence="11 12" key="1">
    <citation type="submission" date="2017-11" db="EMBL/GenBank/DDBJ databases">
        <title>De-novo sequencing of pomegranate (Punica granatum L.) genome.</title>
        <authorList>
            <person name="Akparov Z."/>
            <person name="Amiraslanov A."/>
            <person name="Hajiyeva S."/>
            <person name="Abbasov M."/>
            <person name="Kaur K."/>
            <person name="Hamwieh A."/>
            <person name="Solovyev V."/>
            <person name="Salamov A."/>
            <person name="Braich B."/>
            <person name="Kosarev P."/>
            <person name="Mahmoud A."/>
            <person name="Hajiyev E."/>
            <person name="Babayeva S."/>
            <person name="Izzatullayeva V."/>
            <person name="Mammadov A."/>
            <person name="Mammadov A."/>
            <person name="Sharifova S."/>
            <person name="Ojaghi J."/>
            <person name="Eynullazada K."/>
            <person name="Bayramov B."/>
            <person name="Abdulazimova A."/>
            <person name="Shahmuradov I."/>
        </authorList>
    </citation>
    <scope>NUCLEOTIDE SEQUENCE [LARGE SCALE GENOMIC DNA]</scope>
    <source>
        <strain evidence="12">cv. AG2017</strain>
        <tissue evidence="11">Leaf</tissue>
    </source>
</reference>
<evidence type="ECO:0000256" key="1">
    <source>
        <dbReference type="ARBA" id="ARBA00004141"/>
    </source>
</evidence>
<evidence type="ECO:0000256" key="8">
    <source>
        <dbReference type="RuleBase" id="RU280816"/>
    </source>
</evidence>
<evidence type="ECO:0000256" key="5">
    <source>
        <dbReference type="ARBA" id="ARBA00022989"/>
    </source>
</evidence>
<dbReference type="PANTHER" id="PTHR31942">
    <property type="entry name" value="MLO-LIKE PROTEIN 1"/>
    <property type="match status" value="1"/>
</dbReference>
<gene>
    <name evidence="8" type="primary">MLO</name>
    <name evidence="11" type="ORF">CRG98_036328</name>
</gene>
<comment type="function">
    <text evidence="8">May be involved in modulation of pathogen defense and leaf cell death.</text>
</comment>
<evidence type="ECO:0000256" key="2">
    <source>
        <dbReference type="ARBA" id="ARBA00006574"/>
    </source>
</evidence>
<feature type="region of interest" description="Disordered" evidence="9">
    <location>
        <begin position="376"/>
        <end position="480"/>
    </location>
</feature>
<dbReference type="PANTHER" id="PTHR31942:SF84">
    <property type="entry name" value="MLO-LIKE PROTEIN 12"/>
    <property type="match status" value="1"/>
</dbReference>
<feature type="compositionally biased region" description="Basic and acidic residues" evidence="9">
    <location>
        <begin position="429"/>
        <end position="439"/>
    </location>
</feature>
<feature type="transmembrane region" description="Helical" evidence="10">
    <location>
        <begin position="332"/>
        <end position="353"/>
    </location>
</feature>
<sequence>MAEEGEHTTEHQRYLDETATWAVATVCFVLLAISLLVEHIIHLVGKWLERKRKPALVEALEKVKAELMLLGFISLLLTILQEPISGMCISRKVAFTWRPCSGPPKVYPFGGGSASSGKDSCTTQGKVAFMTAYAIHQLHIFIFVLAIFHVLYCITTLALGTFKMRRWKLWENETKTPEHQYYNGKPYKMLSSVFCFLQVCFFRQFFGSVTKVDYLTLRHGFIIAHLTPENETRFDFQKYIHRSLEEDFKDVVGINPVIWFSAVLFLLSNAHGWYSYLWLPFIPLIIILVVGTKLQMIITKMGLKIQERGDVVKGSPVVQTGDDLFWFGRPQLILFLIQLTLFQNSFQLAFFAWSTMGSTMKPTIFNNGVATALKKWHHTAKKHAKDNKHSNSVTPFSSRPATPEHGSSPIHLLHNYQNRSQDGPPAGTPREESQVDTEHWAVTVGSHSPSPPQSQMTRTRTGAGQRGLTPYSGGSRAPED</sequence>
<evidence type="ECO:0000256" key="7">
    <source>
        <dbReference type="ARBA" id="ARBA00023265"/>
    </source>
</evidence>
<comment type="subcellular location">
    <subcellularLocation>
        <location evidence="1 8">Membrane</location>
        <topology evidence="1 8">Multi-pass membrane protein</topology>
    </subcellularLocation>
</comment>
<evidence type="ECO:0000256" key="4">
    <source>
        <dbReference type="ARBA" id="ARBA00022821"/>
    </source>
</evidence>
<dbReference type="GO" id="GO:0006952">
    <property type="term" value="P:defense response"/>
    <property type="evidence" value="ECO:0007669"/>
    <property type="project" value="UniProtKB-KW"/>
</dbReference>
<comment type="similarity">
    <text evidence="2 8">Belongs to the MLO family.</text>
</comment>
<feature type="compositionally biased region" description="Polar residues" evidence="9">
    <location>
        <begin position="445"/>
        <end position="462"/>
    </location>
</feature>
<evidence type="ECO:0000313" key="12">
    <source>
        <dbReference type="Proteomes" id="UP000233551"/>
    </source>
</evidence>
<feature type="compositionally biased region" description="Polar residues" evidence="9">
    <location>
        <begin position="390"/>
        <end position="400"/>
    </location>
</feature>
<name>A0A2I0IGW0_PUNGR</name>